<dbReference type="InterPro" id="IPR036084">
    <property type="entry name" value="Ser_inhib-like_sf"/>
</dbReference>
<gene>
    <name evidence="2" type="primary">LOC114328751</name>
</gene>
<name>A0A6P7FC33_DIAVI</name>
<organism evidence="2">
    <name type="scientific">Diabrotica virgifera virgifera</name>
    <name type="common">western corn rootworm</name>
    <dbReference type="NCBI Taxonomy" id="50390"/>
    <lineage>
        <taxon>Eukaryota</taxon>
        <taxon>Metazoa</taxon>
        <taxon>Ecdysozoa</taxon>
        <taxon>Arthropoda</taxon>
        <taxon>Hexapoda</taxon>
        <taxon>Insecta</taxon>
        <taxon>Pterygota</taxon>
        <taxon>Neoptera</taxon>
        <taxon>Endopterygota</taxon>
        <taxon>Coleoptera</taxon>
        <taxon>Polyphaga</taxon>
        <taxon>Cucujiformia</taxon>
        <taxon>Chrysomeloidea</taxon>
        <taxon>Chrysomelidae</taxon>
        <taxon>Galerucinae</taxon>
        <taxon>Diabroticina</taxon>
        <taxon>Diabroticites</taxon>
        <taxon>Diabrotica</taxon>
    </lineage>
</organism>
<feature type="signal peptide" evidence="1">
    <location>
        <begin position="1"/>
        <end position="19"/>
    </location>
</feature>
<dbReference type="RefSeq" id="XP_028133504.1">
    <property type="nucleotide sequence ID" value="XM_028277703.1"/>
</dbReference>
<dbReference type="Gene3D" id="2.10.25.10">
    <property type="entry name" value="Laminin"/>
    <property type="match status" value="1"/>
</dbReference>
<proteinExistence type="predicted"/>
<feature type="chain" id="PRO_5028189418" evidence="1">
    <location>
        <begin position="20"/>
        <end position="78"/>
    </location>
</feature>
<reference evidence="2" key="1">
    <citation type="submission" date="2025-08" db="UniProtKB">
        <authorList>
            <consortium name="RefSeq"/>
        </authorList>
    </citation>
    <scope>IDENTIFICATION</scope>
    <source>
        <tissue evidence="2">Whole insect</tissue>
    </source>
</reference>
<sequence length="78" mass="8363">MKFVVFCFVLSAIVSSTVTIDCPANSTQVCGNCSPQESCSAPKPVALGGPYHCRLCQCRCDKGYLRDSGRCVLPKDCP</sequence>
<evidence type="ECO:0000313" key="2">
    <source>
        <dbReference type="RefSeq" id="XP_028133504.1"/>
    </source>
</evidence>
<protein>
    <submittedName>
        <fullName evidence="2">Uncharacterized protein LOC114328751 isoform X2</fullName>
    </submittedName>
</protein>
<accession>A0A6P7FC33</accession>
<dbReference type="SUPFAM" id="SSF57567">
    <property type="entry name" value="Serine protease inhibitors"/>
    <property type="match status" value="1"/>
</dbReference>
<evidence type="ECO:0000256" key="1">
    <source>
        <dbReference type="SAM" id="SignalP"/>
    </source>
</evidence>
<keyword evidence="1" id="KW-0732">Signal</keyword>
<dbReference type="AlphaFoldDB" id="A0A6P7FC33"/>